<dbReference type="InterPro" id="IPR000009">
    <property type="entry name" value="PP2A_PR55"/>
</dbReference>
<evidence type="ECO:0000313" key="5">
    <source>
        <dbReference type="EMBL" id="KAF7724503.1"/>
    </source>
</evidence>
<dbReference type="Proteomes" id="UP000605846">
    <property type="component" value="Unassembled WGS sequence"/>
</dbReference>
<dbReference type="InterPro" id="IPR018067">
    <property type="entry name" value="PP2A_PR55_CS"/>
</dbReference>
<dbReference type="InterPro" id="IPR001680">
    <property type="entry name" value="WD40_rpt"/>
</dbReference>
<accession>A0A8H7BKF9</accession>
<dbReference type="GO" id="GO:0019888">
    <property type="term" value="F:protein phosphatase regulator activity"/>
    <property type="evidence" value="ECO:0007669"/>
    <property type="project" value="InterPro"/>
</dbReference>
<dbReference type="PROSITE" id="PS01025">
    <property type="entry name" value="PR55_2"/>
    <property type="match status" value="1"/>
</dbReference>
<evidence type="ECO:0000313" key="6">
    <source>
        <dbReference type="Proteomes" id="UP000605846"/>
    </source>
</evidence>
<dbReference type="OrthoDB" id="6274823at2759"/>
<proteinExistence type="inferred from homology"/>
<dbReference type="AlphaFoldDB" id="A0A8H7BKF9"/>
<dbReference type="GO" id="GO:0000159">
    <property type="term" value="C:protein phosphatase type 2A complex"/>
    <property type="evidence" value="ECO:0007669"/>
    <property type="project" value="UniProtKB-UniRule"/>
</dbReference>
<sequence length="433" mass="49037">MTDEHNWKFAQCFGDKGDSDDVTEADIISAVEFDQTGDYLATGDKGGRVVLFERNESKKGCEYKFHTEFQSHEAEFDYLKSLEIEEKINKIKWCKRQNSAHFLLSTNDKTIKLWKVFEKSLKVVAENNLGDGPQPAINTLRVPKLAHHDTIIAAVPRKVYANAHAYHINSISINSDSETYLSADDLRINLWNLDISDQSFNIVDIKPVNMEELTEVITAADFHPYHCNVFMYSSSKGTIKLSDMRESALCDQHAKVFEEPEDPANRSFFSEIISSVSDVKFSHDGRYILSRDYLTLKIWDINMDNKPVKTINIHDQLRTKLCDLYENDCIFDKFECTFSGDDSSVLTGSYSNTFHLYDREGKTDIALQADKSAFKAKRLGSSKNKMTLARGPNKAGGAGADGMDFNKKILHASWHPQENTIAVAATNNLFIFT</sequence>
<keyword evidence="6" id="KW-1185">Reference proteome</keyword>
<evidence type="ECO:0000256" key="4">
    <source>
        <dbReference type="RuleBase" id="RU331113"/>
    </source>
</evidence>
<dbReference type="PIRSF" id="PIRSF037309">
    <property type="entry name" value="PP2A_PR55"/>
    <property type="match status" value="1"/>
</dbReference>
<dbReference type="PRINTS" id="PR00600">
    <property type="entry name" value="PP2APR55"/>
</dbReference>
<gene>
    <name evidence="5" type="primary">CDC55_1</name>
    <name evidence="5" type="ORF">EC973_000954</name>
</gene>
<comment type="similarity">
    <text evidence="1 4">Belongs to the phosphatase 2A regulatory subunit B family.</text>
</comment>
<dbReference type="Pfam" id="PF00400">
    <property type="entry name" value="WD40"/>
    <property type="match status" value="1"/>
</dbReference>
<dbReference type="InterPro" id="IPR036322">
    <property type="entry name" value="WD40_repeat_dom_sf"/>
</dbReference>
<name>A0A8H7BKF9_9FUNG</name>
<dbReference type="SUPFAM" id="SSF50978">
    <property type="entry name" value="WD40 repeat-like"/>
    <property type="match status" value="1"/>
</dbReference>
<keyword evidence="3 4" id="KW-0677">Repeat</keyword>
<protein>
    <recommendedName>
        <fullName evidence="4">Protein phosphatase PP2A regulatory subunit B</fullName>
    </recommendedName>
</protein>
<organism evidence="5 6">
    <name type="scientific">Apophysomyces ossiformis</name>
    <dbReference type="NCBI Taxonomy" id="679940"/>
    <lineage>
        <taxon>Eukaryota</taxon>
        <taxon>Fungi</taxon>
        <taxon>Fungi incertae sedis</taxon>
        <taxon>Mucoromycota</taxon>
        <taxon>Mucoromycotina</taxon>
        <taxon>Mucoromycetes</taxon>
        <taxon>Mucorales</taxon>
        <taxon>Mucorineae</taxon>
        <taxon>Mucoraceae</taxon>
        <taxon>Apophysomyces</taxon>
    </lineage>
</organism>
<dbReference type="EMBL" id="JABAYA010000118">
    <property type="protein sequence ID" value="KAF7724503.1"/>
    <property type="molecule type" value="Genomic_DNA"/>
</dbReference>
<comment type="caution">
    <text evidence="5">The sequence shown here is derived from an EMBL/GenBank/DDBJ whole genome shotgun (WGS) entry which is preliminary data.</text>
</comment>
<evidence type="ECO:0000256" key="1">
    <source>
        <dbReference type="ARBA" id="ARBA00008259"/>
    </source>
</evidence>
<evidence type="ECO:0000256" key="2">
    <source>
        <dbReference type="ARBA" id="ARBA00022574"/>
    </source>
</evidence>
<dbReference type="PROSITE" id="PS01024">
    <property type="entry name" value="PR55_1"/>
    <property type="match status" value="1"/>
</dbReference>
<dbReference type="SMART" id="SM00320">
    <property type="entry name" value="WD40"/>
    <property type="match status" value="7"/>
</dbReference>
<evidence type="ECO:0000256" key="3">
    <source>
        <dbReference type="ARBA" id="ARBA00022737"/>
    </source>
</evidence>
<dbReference type="Gene3D" id="2.130.10.10">
    <property type="entry name" value="YVTN repeat-like/Quinoprotein amine dehydrogenase"/>
    <property type="match status" value="2"/>
</dbReference>
<dbReference type="InterPro" id="IPR015943">
    <property type="entry name" value="WD40/YVTN_repeat-like_dom_sf"/>
</dbReference>
<dbReference type="FunFam" id="2.130.10.10:FF:000160">
    <property type="entry name" value="Protein phosphatase PP2A regulatory subunit B"/>
    <property type="match status" value="1"/>
</dbReference>
<keyword evidence="2 4" id="KW-0853">WD repeat</keyword>
<reference evidence="5" key="1">
    <citation type="submission" date="2020-01" db="EMBL/GenBank/DDBJ databases">
        <title>Genome Sequencing of Three Apophysomyces-Like Fungal Strains Confirms a Novel Fungal Genus in the Mucoromycota with divergent Burkholderia-like Endosymbiotic Bacteria.</title>
        <authorList>
            <person name="Stajich J.E."/>
            <person name="Macias A.M."/>
            <person name="Carter-House D."/>
            <person name="Lovett B."/>
            <person name="Kasson L.R."/>
            <person name="Berry K."/>
            <person name="Grigoriev I."/>
            <person name="Chang Y."/>
            <person name="Spatafora J."/>
            <person name="Kasson M.T."/>
        </authorList>
    </citation>
    <scope>NUCLEOTIDE SEQUENCE</scope>
    <source>
        <strain evidence="5">NRRL A-21654</strain>
    </source>
</reference>
<dbReference type="PANTHER" id="PTHR11871">
    <property type="entry name" value="PROTEIN PHOSPHATASE PP2A REGULATORY SUBUNIT B"/>
    <property type="match status" value="1"/>
</dbReference>